<dbReference type="Proteomes" id="UP000077134">
    <property type="component" value="Unassembled WGS sequence"/>
</dbReference>
<dbReference type="OrthoDB" id="2656092at2"/>
<evidence type="ECO:0000256" key="1">
    <source>
        <dbReference type="SAM" id="MobiDB-lite"/>
    </source>
</evidence>
<keyword evidence="3" id="KW-1185">Reference proteome</keyword>
<reference evidence="2 3" key="1">
    <citation type="submission" date="2016-02" db="EMBL/GenBank/DDBJ databases">
        <title>Paenibacillus sp. LPB0068, isolated from Crassostrea gigas.</title>
        <authorList>
            <person name="Shin S.-K."/>
            <person name="Yi H."/>
        </authorList>
    </citation>
    <scope>NUCLEOTIDE SEQUENCE [LARGE SCALE GENOMIC DNA]</scope>
    <source>
        <strain evidence="2 3">LPB0068</strain>
    </source>
</reference>
<proteinExistence type="predicted"/>
<comment type="caution">
    <text evidence="2">The sequence shown here is derived from an EMBL/GenBank/DDBJ whole genome shotgun (WGS) entry which is preliminary data.</text>
</comment>
<protein>
    <submittedName>
        <fullName evidence="2">Uncharacterized protein</fullName>
    </submittedName>
</protein>
<dbReference type="EMBL" id="LSFN01000032">
    <property type="protein sequence ID" value="OAB72833.1"/>
    <property type="molecule type" value="Genomic_DNA"/>
</dbReference>
<evidence type="ECO:0000313" key="2">
    <source>
        <dbReference type="EMBL" id="OAB72833.1"/>
    </source>
</evidence>
<dbReference type="RefSeq" id="WP_068659696.1">
    <property type="nucleotide sequence ID" value="NZ_CP017770.1"/>
</dbReference>
<name>A0A162KRP1_9BACL</name>
<dbReference type="KEGG" id="pcx:LPB68_04760"/>
<sequence>MSGAKVIKDDEQYEKARVAILDLADRLDDPLLLSDDERTRTMRIYDRTTDLMRFYRRGELVQLFPGLREQYKILGLEWQELGDPIQVEPELPAEKPLPPEPIPESEQPQQMPIKSKPNLMAWLDD</sequence>
<feature type="region of interest" description="Disordered" evidence="1">
    <location>
        <begin position="85"/>
        <end position="125"/>
    </location>
</feature>
<gene>
    <name evidence="2" type="ORF">PNBC_15490</name>
</gene>
<evidence type="ECO:0000313" key="3">
    <source>
        <dbReference type="Proteomes" id="UP000077134"/>
    </source>
</evidence>
<organism evidence="2 3">
    <name type="scientific">Paenibacillus crassostreae</name>
    <dbReference type="NCBI Taxonomy" id="1763538"/>
    <lineage>
        <taxon>Bacteria</taxon>
        <taxon>Bacillati</taxon>
        <taxon>Bacillota</taxon>
        <taxon>Bacilli</taxon>
        <taxon>Bacillales</taxon>
        <taxon>Paenibacillaceae</taxon>
        <taxon>Paenibacillus</taxon>
    </lineage>
</organism>
<dbReference type="STRING" id="1763538.LPB68_04760"/>
<accession>A0A162KRP1</accession>
<dbReference type="AlphaFoldDB" id="A0A162KRP1"/>